<keyword evidence="1" id="KW-0521">NADP</keyword>
<dbReference type="InterPro" id="IPR051164">
    <property type="entry name" value="NmrA-like_oxidored"/>
</dbReference>
<reference evidence="3 4" key="1">
    <citation type="submission" date="2022-11" db="EMBL/GenBank/DDBJ databases">
        <title>Minimal conservation of predation-associated metabolite biosynthetic gene clusters underscores biosynthetic potential of Myxococcota including descriptions for ten novel species: Archangium lansinium sp. nov., Myxococcus landrumus sp. nov., Nannocystis bai.</title>
        <authorList>
            <person name="Ahearne A."/>
            <person name="Stevens C."/>
            <person name="Phillips K."/>
        </authorList>
    </citation>
    <scope>NUCLEOTIDE SEQUENCE [LARGE SCALE GENOMIC DNA]</scope>
    <source>
        <strain evidence="3 4">MIWBW</strain>
    </source>
</reference>
<evidence type="ECO:0000313" key="4">
    <source>
        <dbReference type="Proteomes" id="UP001207654"/>
    </source>
</evidence>
<name>A0ABT4AB45_9BACT</name>
<dbReference type="Pfam" id="PF13460">
    <property type="entry name" value="NAD_binding_10"/>
    <property type="match status" value="1"/>
</dbReference>
<organism evidence="3 4">
    <name type="scientific">Archangium lansingense</name>
    <dbReference type="NCBI Taxonomy" id="2995310"/>
    <lineage>
        <taxon>Bacteria</taxon>
        <taxon>Pseudomonadati</taxon>
        <taxon>Myxococcota</taxon>
        <taxon>Myxococcia</taxon>
        <taxon>Myxococcales</taxon>
        <taxon>Cystobacterineae</taxon>
        <taxon>Archangiaceae</taxon>
        <taxon>Archangium</taxon>
    </lineage>
</organism>
<dbReference type="PANTHER" id="PTHR42748:SF3">
    <property type="entry name" value="BLL4366 PROTEIN"/>
    <property type="match status" value="1"/>
</dbReference>
<comment type="caution">
    <text evidence="3">The sequence shown here is derived from an EMBL/GenBank/DDBJ whole genome shotgun (WGS) entry which is preliminary data.</text>
</comment>
<dbReference type="RefSeq" id="WP_267537660.1">
    <property type="nucleotide sequence ID" value="NZ_JAPNKA010000001.1"/>
</dbReference>
<dbReference type="InterPro" id="IPR016040">
    <property type="entry name" value="NAD(P)-bd_dom"/>
</dbReference>
<dbReference type="SUPFAM" id="SSF51735">
    <property type="entry name" value="NAD(P)-binding Rossmann-fold domains"/>
    <property type="match status" value="1"/>
</dbReference>
<accession>A0ABT4AB45</accession>
<evidence type="ECO:0000256" key="1">
    <source>
        <dbReference type="ARBA" id="ARBA00022857"/>
    </source>
</evidence>
<evidence type="ECO:0000313" key="3">
    <source>
        <dbReference type="EMBL" id="MCY1078900.1"/>
    </source>
</evidence>
<proteinExistence type="predicted"/>
<dbReference type="PANTHER" id="PTHR42748">
    <property type="entry name" value="NITROGEN METABOLITE REPRESSION PROTEIN NMRA FAMILY MEMBER"/>
    <property type="match status" value="1"/>
</dbReference>
<sequence>MKIVVIGGTGLIGKKVVSSLHQLGHEAIAAAPSNGINAVTGEGLADALAGAHVVVDVTNSPSFEDKAVMAFFEASTRNLIAAEKAAGVTHHVALSVVGTERLQESGYFRAKLAQESLIKASKVPYSIVRATQFYEFMGAIAHTSADGDTVRLSTAHMQPIASDDVAAAIVNAALGAPRNGMVEVAGPERASLSDFVGRHLKAVGDTRTIVAEPQAPYFGTLLNDQSLTPGEHPHLGTIRFDDWLQKQAAKA</sequence>
<dbReference type="Gene3D" id="3.40.50.720">
    <property type="entry name" value="NAD(P)-binding Rossmann-like Domain"/>
    <property type="match status" value="1"/>
</dbReference>
<dbReference type="InterPro" id="IPR036291">
    <property type="entry name" value="NAD(P)-bd_dom_sf"/>
</dbReference>
<dbReference type="Proteomes" id="UP001207654">
    <property type="component" value="Unassembled WGS sequence"/>
</dbReference>
<protein>
    <submittedName>
        <fullName evidence="3">SDR family oxidoreductase</fullName>
    </submittedName>
</protein>
<dbReference type="EMBL" id="JAPNKA010000001">
    <property type="protein sequence ID" value="MCY1078900.1"/>
    <property type="molecule type" value="Genomic_DNA"/>
</dbReference>
<feature type="domain" description="NAD(P)-binding" evidence="2">
    <location>
        <begin position="7"/>
        <end position="172"/>
    </location>
</feature>
<gene>
    <name evidence="3" type="ORF">OV287_31015</name>
</gene>
<evidence type="ECO:0000259" key="2">
    <source>
        <dbReference type="Pfam" id="PF13460"/>
    </source>
</evidence>
<keyword evidence="4" id="KW-1185">Reference proteome</keyword>